<feature type="domain" description="Peptidase A1" evidence="15">
    <location>
        <begin position="133"/>
        <end position="433"/>
    </location>
</feature>
<keyword evidence="3" id="KW-1003">Cell membrane</keyword>
<keyword evidence="11" id="KW-1015">Disulfide bond</keyword>
<dbReference type="Pfam" id="PF00026">
    <property type="entry name" value="Asp"/>
    <property type="match status" value="1"/>
</dbReference>
<feature type="region of interest" description="Disordered" evidence="13">
    <location>
        <begin position="435"/>
        <end position="573"/>
    </location>
</feature>
<dbReference type="AlphaFoldDB" id="A0A4Q4T1L0"/>
<accession>A0A4Q4T1L0</accession>
<dbReference type="EMBL" id="QJNU01000581">
    <property type="protein sequence ID" value="RYO93814.1"/>
    <property type="molecule type" value="Genomic_DNA"/>
</dbReference>
<name>A0A4Q4T1L0_9PEZI</name>
<evidence type="ECO:0000256" key="14">
    <source>
        <dbReference type="SAM" id="SignalP"/>
    </source>
</evidence>
<dbReference type="GO" id="GO:0004190">
    <property type="term" value="F:aspartic-type endopeptidase activity"/>
    <property type="evidence" value="ECO:0007669"/>
    <property type="project" value="UniProtKB-KW"/>
</dbReference>
<keyword evidence="6 12" id="KW-0378">Hydrolase</keyword>
<dbReference type="InterPro" id="IPR001969">
    <property type="entry name" value="Aspartic_peptidase_AS"/>
</dbReference>
<feature type="compositionally biased region" description="Polar residues" evidence="13">
    <location>
        <begin position="531"/>
        <end position="540"/>
    </location>
</feature>
<dbReference type="InterPro" id="IPR034164">
    <property type="entry name" value="Pepsin-like_dom"/>
</dbReference>
<keyword evidence="5 12" id="KW-0064">Aspartyl protease</keyword>
<dbReference type="Proteomes" id="UP000293360">
    <property type="component" value="Unassembled WGS sequence"/>
</dbReference>
<feature type="active site" evidence="10">
    <location>
        <position position="151"/>
    </location>
</feature>
<evidence type="ECO:0000313" key="17">
    <source>
        <dbReference type="Proteomes" id="UP000293360"/>
    </source>
</evidence>
<proteinExistence type="inferred from homology"/>
<evidence type="ECO:0000256" key="12">
    <source>
        <dbReference type="RuleBase" id="RU000454"/>
    </source>
</evidence>
<feature type="compositionally biased region" description="Low complexity" evidence="13">
    <location>
        <begin position="462"/>
        <end position="510"/>
    </location>
</feature>
<feature type="compositionally biased region" description="Basic and acidic residues" evidence="13">
    <location>
        <begin position="34"/>
        <end position="44"/>
    </location>
</feature>
<dbReference type="PROSITE" id="PS00141">
    <property type="entry name" value="ASP_PROTEASE"/>
    <property type="match status" value="1"/>
</dbReference>
<dbReference type="STRING" id="155417.A0A4Q4T1L0"/>
<keyword evidence="9" id="KW-0449">Lipoprotein</keyword>
<evidence type="ECO:0000256" key="8">
    <source>
        <dbReference type="ARBA" id="ARBA00023180"/>
    </source>
</evidence>
<dbReference type="PANTHER" id="PTHR47966">
    <property type="entry name" value="BETA-SITE APP-CLEAVING ENZYME, ISOFORM A-RELATED"/>
    <property type="match status" value="1"/>
</dbReference>
<evidence type="ECO:0000256" key="13">
    <source>
        <dbReference type="SAM" id="MobiDB-lite"/>
    </source>
</evidence>
<dbReference type="CDD" id="cd05471">
    <property type="entry name" value="pepsin_like"/>
    <property type="match status" value="1"/>
</dbReference>
<feature type="active site" evidence="10">
    <location>
        <position position="327"/>
    </location>
</feature>
<evidence type="ECO:0000256" key="4">
    <source>
        <dbReference type="ARBA" id="ARBA00022670"/>
    </source>
</evidence>
<feature type="region of interest" description="Disordered" evidence="13">
    <location>
        <begin position="34"/>
        <end position="56"/>
    </location>
</feature>
<dbReference type="FunFam" id="2.40.70.10:FF:000060">
    <property type="entry name" value="Aspartic-type endopeptidase ctsD"/>
    <property type="match status" value="1"/>
</dbReference>
<evidence type="ECO:0000313" key="16">
    <source>
        <dbReference type="EMBL" id="RYO93814.1"/>
    </source>
</evidence>
<comment type="similarity">
    <text evidence="2 12">Belongs to the peptidase A1 family.</text>
</comment>
<evidence type="ECO:0000259" key="15">
    <source>
        <dbReference type="PROSITE" id="PS51767"/>
    </source>
</evidence>
<feature type="compositionally biased region" description="Low complexity" evidence="13">
    <location>
        <begin position="437"/>
        <end position="455"/>
    </location>
</feature>
<evidence type="ECO:0000256" key="6">
    <source>
        <dbReference type="ARBA" id="ARBA00022801"/>
    </source>
</evidence>
<dbReference type="PRINTS" id="PR00792">
    <property type="entry name" value="PEPSIN"/>
</dbReference>
<dbReference type="OrthoDB" id="660550at2759"/>
<dbReference type="GO" id="GO:0005886">
    <property type="term" value="C:plasma membrane"/>
    <property type="evidence" value="ECO:0007669"/>
    <property type="project" value="UniProtKB-SubCell"/>
</dbReference>
<feature type="chain" id="PRO_5021026050" description="Peptidase A1 domain-containing protein" evidence="14">
    <location>
        <begin position="20"/>
        <end position="573"/>
    </location>
</feature>
<comment type="caution">
    <text evidence="16">The sequence shown here is derived from an EMBL/GenBank/DDBJ whole genome shotgun (WGS) entry which is preliminary data.</text>
</comment>
<dbReference type="PROSITE" id="PS51767">
    <property type="entry name" value="PEPTIDASE_A1"/>
    <property type="match status" value="1"/>
</dbReference>
<evidence type="ECO:0000256" key="5">
    <source>
        <dbReference type="ARBA" id="ARBA00022750"/>
    </source>
</evidence>
<evidence type="ECO:0000256" key="7">
    <source>
        <dbReference type="ARBA" id="ARBA00023136"/>
    </source>
</evidence>
<feature type="region of interest" description="Disordered" evidence="13">
    <location>
        <begin position="90"/>
        <end position="125"/>
    </location>
</feature>
<reference evidence="16 17" key="1">
    <citation type="submission" date="2018-06" db="EMBL/GenBank/DDBJ databases">
        <title>Complete Genomes of Monosporascus.</title>
        <authorList>
            <person name="Robinson A.J."/>
            <person name="Natvig D.O."/>
        </authorList>
    </citation>
    <scope>NUCLEOTIDE SEQUENCE [LARGE SCALE GENOMIC DNA]</scope>
    <source>
        <strain evidence="16 17">CBS 110550</strain>
    </source>
</reference>
<evidence type="ECO:0000256" key="10">
    <source>
        <dbReference type="PIRSR" id="PIRSR601461-1"/>
    </source>
</evidence>
<dbReference type="InterPro" id="IPR021109">
    <property type="entry name" value="Peptidase_aspartic_dom_sf"/>
</dbReference>
<keyword evidence="7" id="KW-0472">Membrane</keyword>
<gene>
    <name evidence="16" type="ORF">DL764_007933</name>
</gene>
<evidence type="ECO:0000256" key="11">
    <source>
        <dbReference type="PIRSR" id="PIRSR601461-2"/>
    </source>
</evidence>
<comment type="subcellular location">
    <subcellularLocation>
        <location evidence="1">Cell membrane</location>
    </subcellularLocation>
</comment>
<keyword evidence="8" id="KW-0325">Glycoprotein</keyword>
<sequence>MHWSLGSLQLLLWVNGILAFYPFAPKFRVADGRERAGQRVDRTDPALQSRTAQGDRPITLKLSRKASSNSDESPMDRVWRIADRLAAKYGSQTRTKEDASFSRRENEHDVMKAEEPTASNSAGIDQDGTDFSYFLEVELGAEGKPMYMLLDTGASTTWVMGANCTSEACTTHDSFGPDDSSSFIDTGASFTIQYGTGEVSGHIVRDSMSIAELNTTFDFGLATVTSNEFARFPFEGILGMSTSPNSFLSAVKDAELLDKNVFGISLSRASDGPNDGEITFGATNKDRYEGEITYTSLVTGTSWAIPLDDVMVDSQPVGLEGKTAYLDTGTTYAFAPKDQVAALFDKVPGASSGDDGSSYTVPCDSKVPIAFAFAGASWNISSADLLSTTSEENVCTANIFGIEVVKGSWLLGGVFLKNVYSVFDLDESRIGFAAKLAPSGGDTTTTSTTASTTSPTDPPTNSPTATTSESSSGSSARPSASPSVDTGFSSNPSAESSSSPVEPSSDTTPTEESRAGQLRIGVDETAGLSAGRQTYGNSSGKRLVEARTVRQRWGPEIRSGPMDHEAGSPGPST</sequence>
<dbReference type="GO" id="GO:0006508">
    <property type="term" value="P:proteolysis"/>
    <property type="evidence" value="ECO:0007669"/>
    <property type="project" value="UniProtKB-KW"/>
</dbReference>
<feature type="compositionally biased region" description="Basic and acidic residues" evidence="13">
    <location>
        <begin position="94"/>
        <end position="115"/>
    </location>
</feature>
<keyword evidence="17" id="KW-1185">Reference proteome</keyword>
<keyword evidence="4 12" id="KW-0645">Protease</keyword>
<dbReference type="PANTHER" id="PTHR47966:SF75">
    <property type="entry name" value="ENDOPEPTIDASE (CTSD), PUTATIVE (AFU_ORTHOLOGUE AFUA_4G07040)-RELATED"/>
    <property type="match status" value="1"/>
</dbReference>
<feature type="signal peptide" evidence="14">
    <location>
        <begin position="1"/>
        <end position="19"/>
    </location>
</feature>
<feature type="disulfide bond" evidence="11">
    <location>
        <begin position="164"/>
        <end position="169"/>
    </location>
</feature>
<evidence type="ECO:0000256" key="2">
    <source>
        <dbReference type="ARBA" id="ARBA00007447"/>
    </source>
</evidence>
<protein>
    <recommendedName>
        <fullName evidence="15">Peptidase A1 domain-containing protein</fullName>
    </recommendedName>
</protein>
<dbReference type="SUPFAM" id="SSF50630">
    <property type="entry name" value="Acid proteases"/>
    <property type="match status" value="1"/>
</dbReference>
<keyword evidence="14" id="KW-0732">Signal</keyword>
<evidence type="ECO:0000256" key="1">
    <source>
        <dbReference type="ARBA" id="ARBA00004236"/>
    </source>
</evidence>
<evidence type="ECO:0000256" key="3">
    <source>
        <dbReference type="ARBA" id="ARBA00022475"/>
    </source>
</evidence>
<dbReference type="InterPro" id="IPR001461">
    <property type="entry name" value="Aspartic_peptidase_A1"/>
</dbReference>
<dbReference type="Gene3D" id="2.40.70.10">
    <property type="entry name" value="Acid Proteases"/>
    <property type="match status" value="2"/>
</dbReference>
<organism evidence="16 17">
    <name type="scientific">Monosporascus ibericus</name>
    <dbReference type="NCBI Taxonomy" id="155417"/>
    <lineage>
        <taxon>Eukaryota</taxon>
        <taxon>Fungi</taxon>
        <taxon>Dikarya</taxon>
        <taxon>Ascomycota</taxon>
        <taxon>Pezizomycotina</taxon>
        <taxon>Sordariomycetes</taxon>
        <taxon>Xylariomycetidae</taxon>
        <taxon>Xylariales</taxon>
        <taxon>Xylariales incertae sedis</taxon>
        <taxon>Monosporascus</taxon>
    </lineage>
</organism>
<evidence type="ECO:0000256" key="9">
    <source>
        <dbReference type="ARBA" id="ARBA00023288"/>
    </source>
</evidence>
<dbReference type="InterPro" id="IPR033121">
    <property type="entry name" value="PEPTIDASE_A1"/>
</dbReference>